<feature type="compositionally biased region" description="Low complexity" evidence="1">
    <location>
        <begin position="154"/>
        <end position="164"/>
    </location>
</feature>
<organism evidence="2 3">
    <name type="scientific">Rhodotorula diobovata</name>
    <dbReference type="NCBI Taxonomy" id="5288"/>
    <lineage>
        <taxon>Eukaryota</taxon>
        <taxon>Fungi</taxon>
        <taxon>Dikarya</taxon>
        <taxon>Basidiomycota</taxon>
        <taxon>Pucciniomycotina</taxon>
        <taxon>Microbotryomycetes</taxon>
        <taxon>Sporidiobolales</taxon>
        <taxon>Sporidiobolaceae</taxon>
        <taxon>Rhodotorula</taxon>
    </lineage>
</organism>
<feature type="region of interest" description="Disordered" evidence="1">
    <location>
        <begin position="204"/>
        <end position="232"/>
    </location>
</feature>
<evidence type="ECO:0000313" key="3">
    <source>
        <dbReference type="Proteomes" id="UP000311382"/>
    </source>
</evidence>
<accession>A0A5C5FSC1</accession>
<protein>
    <submittedName>
        <fullName evidence="2">Uncharacterized protein</fullName>
    </submittedName>
</protein>
<evidence type="ECO:0000313" key="2">
    <source>
        <dbReference type="EMBL" id="TNY18864.1"/>
    </source>
</evidence>
<feature type="compositionally biased region" description="Pro residues" evidence="1">
    <location>
        <begin position="60"/>
        <end position="69"/>
    </location>
</feature>
<keyword evidence="3" id="KW-1185">Reference proteome</keyword>
<feature type="region of interest" description="Disordered" evidence="1">
    <location>
        <begin position="154"/>
        <end position="173"/>
    </location>
</feature>
<gene>
    <name evidence="2" type="ORF">DMC30DRAFT_30660</name>
</gene>
<feature type="compositionally biased region" description="Basic and acidic residues" evidence="1">
    <location>
        <begin position="204"/>
        <end position="217"/>
    </location>
</feature>
<comment type="caution">
    <text evidence="2">The sequence shown here is derived from an EMBL/GenBank/DDBJ whole genome shotgun (WGS) entry which is preliminary data.</text>
</comment>
<evidence type="ECO:0000256" key="1">
    <source>
        <dbReference type="SAM" id="MobiDB-lite"/>
    </source>
</evidence>
<dbReference type="EMBL" id="SOZI01000118">
    <property type="protein sequence ID" value="TNY18864.1"/>
    <property type="molecule type" value="Genomic_DNA"/>
</dbReference>
<dbReference type="AlphaFoldDB" id="A0A5C5FSC1"/>
<dbReference type="Proteomes" id="UP000311382">
    <property type="component" value="Unassembled WGS sequence"/>
</dbReference>
<reference evidence="2 3" key="1">
    <citation type="submission" date="2019-03" db="EMBL/GenBank/DDBJ databases">
        <title>Rhodosporidium diobovatum UCD-FST 08-225 genome sequencing, assembly, and annotation.</title>
        <authorList>
            <person name="Fakankun I.U."/>
            <person name="Fristensky B."/>
            <person name="Levin D.B."/>
        </authorList>
    </citation>
    <scope>NUCLEOTIDE SEQUENCE [LARGE SCALE GENOMIC DNA]</scope>
    <source>
        <strain evidence="2 3">UCD-FST 08-225</strain>
    </source>
</reference>
<name>A0A5C5FSC1_9BASI</name>
<feature type="region of interest" description="Disordered" evidence="1">
    <location>
        <begin position="1"/>
        <end position="99"/>
    </location>
</feature>
<proteinExistence type="predicted"/>
<sequence>MSSQAGRRGGIEGVSDPCSSTAHQGLVRSCFDTPNRRGAVRPPWFDQQSNRGRPGLLDGPHPPPRPPLGRPLVDPSSTSARTGHRTGPLRPLVTRGTSTSPLPALLDQGIESGLFEHCSDHPLPPLVDYCSIRPPSTSRQATAASSTLRLALRPSSPPRLASSPCSHSAYPGAAKRMLPSSRERATHRAVISCRVCARRERAEGDVERVEGASRADVGRGGVDDGNTVARED</sequence>